<organism evidence="4 5">
    <name type="scientific">Paramecium primaurelia</name>
    <dbReference type="NCBI Taxonomy" id="5886"/>
    <lineage>
        <taxon>Eukaryota</taxon>
        <taxon>Sar</taxon>
        <taxon>Alveolata</taxon>
        <taxon>Ciliophora</taxon>
        <taxon>Intramacronucleata</taxon>
        <taxon>Oligohymenophorea</taxon>
        <taxon>Peniculida</taxon>
        <taxon>Parameciidae</taxon>
        <taxon>Paramecium</taxon>
    </lineage>
</organism>
<reference evidence="4" key="1">
    <citation type="submission" date="2021-01" db="EMBL/GenBank/DDBJ databases">
        <authorList>
            <consortium name="Genoscope - CEA"/>
            <person name="William W."/>
        </authorList>
    </citation>
    <scope>NUCLEOTIDE SEQUENCE</scope>
</reference>
<dbReference type="PROSITE" id="PS50011">
    <property type="entry name" value="PROTEIN_KINASE_DOM"/>
    <property type="match status" value="1"/>
</dbReference>
<dbReference type="EMBL" id="CAJJDM010000031">
    <property type="protein sequence ID" value="CAD8061562.1"/>
    <property type="molecule type" value="Genomic_DNA"/>
</dbReference>
<evidence type="ECO:0000256" key="2">
    <source>
        <dbReference type="ARBA" id="ARBA00023860"/>
    </source>
</evidence>
<protein>
    <recommendedName>
        <fullName evidence="2">Casein kinase I</fullName>
        <ecNumber evidence="1">2.7.11.1</ecNumber>
    </recommendedName>
</protein>
<dbReference type="GO" id="GO:0004674">
    <property type="term" value="F:protein serine/threonine kinase activity"/>
    <property type="evidence" value="ECO:0007669"/>
    <property type="project" value="UniProtKB-EC"/>
</dbReference>
<accession>A0A8S1L7H6</accession>
<name>A0A8S1L7H6_PARPR</name>
<dbReference type="OMA" id="CTPTQSY"/>
<dbReference type="InterPro" id="IPR000719">
    <property type="entry name" value="Prot_kinase_dom"/>
</dbReference>
<comment type="caution">
    <text evidence="4">The sequence shown here is derived from an EMBL/GenBank/DDBJ whole genome shotgun (WGS) entry which is preliminary data.</text>
</comment>
<keyword evidence="5" id="KW-1185">Reference proteome</keyword>
<evidence type="ECO:0000313" key="5">
    <source>
        <dbReference type="Proteomes" id="UP000688137"/>
    </source>
</evidence>
<evidence type="ECO:0000313" key="4">
    <source>
        <dbReference type="EMBL" id="CAD8061562.1"/>
    </source>
</evidence>
<dbReference type="GO" id="GO:0005524">
    <property type="term" value="F:ATP binding"/>
    <property type="evidence" value="ECO:0007669"/>
    <property type="project" value="InterPro"/>
</dbReference>
<dbReference type="SMART" id="SM00220">
    <property type="entry name" value="S_TKc"/>
    <property type="match status" value="1"/>
</dbReference>
<dbReference type="InterPro" id="IPR000408">
    <property type="entry name" value="Reg_chr_condens"/>
</dbReference>
<dbReference type="InterPro" id="IPR050235">
    <property type="entry name" value="CK1_Ser-Thr_kinase"/>
</dbReference>
<feature type="domain" description="Protein kinase" evidence="3">
    <location>
        <begin position="8"/>
        <end position="285"/>
    </location>
</feature>
<proteinExistence type="predicted"/>
<dbReference type="PROSITE" id="PS00626">
    <property type="entry name" value="RCC1_2"/>
    <property type="match status" value="1"/>
</dbReference>
<dbReference type="EC" id="2.7.11.1" evidence="1"/>
<dbReference type="PANTHER" id="PTHR11909">
    <property type="entry name" value="CASEIN KINASE-RELATED"/>
    <property type="match status" value="1"/>
</dbReference>
<dbReference type="AlphaFoldDB" id="A0A8S1L7H6"/>
<dbReference type="InterPro" id="IPR008271">
    <property type="entry name" value="Ser/Thr_kinase_AS"/>
</dbReference>
<evidence type="ECO:0000259" key="3">
    <source>
        <dbReference type="PROSITE" id="PS50011"/>
    </source>
</evidence>
<gene>
    <name evidence="4" type="ORF">PPRIM_AZ9-3.1.T0320017</name>
</gene>
<dbReference type="Proteomes" id="UP000688137">
    <property type="component" value="Unassembled WGS sequence"/>
</dbReference>
<dbReference type="Pfam" id="PF00069">
    <property type="entry name" value="Pkinase"/>
    <property type="match status" value="1"/>
</dbReference>
<sequence>MQIQIPQYQVLANIGCGSQHLVYLAKQIQNSETYAIKIEKKPRIGQLENEIDILKRLNGVEGIPQIKETGVTREGKVFLILPLLYKNLLELRKQIKFSNWFIMRIGLRMIEILEQLHNKNILHLDIKPENIMICQEFKNEYDILKSGFIQLIDFGLSQQYQENSESLQDIFIGSFNFASRSSHYGQPLGFKDDLESLLYVLLYLKDLTLPWSNKQYQGFYNLDFEQIKKSKFNFFKTMILQQKSSNHLSQFISYIDQLNHHVLPDYQYIKQLFKQMIQESNHQFYYFKQDQQQSFCTPTQSYKEDSNIQKISNYENFDEILLDHKSYRSEKSEKTIILVSNLVVKYNTQQIKSIKDIKY</sequence>
<evidence type="ECO:0000256" key="1">
    <source>
        <dbReference type="ARBA" id="ARBA00012513"/>
    </source>
</evidence>
<dbReference type="PROSITE" id="PS00108">
    <property type="entry name" value="PROTEIN_KINASE_ST"/>
    <property type="match status" value="1"/>
</dbReference>